<dbReference type="EMBL" id="CM037621">
    <property type="protein sequence ID" value="KAH8001343.1"/>
    <property type="molecule type" value="Genomic_DNA"/>
</dbReference>
<evidence type="ECO:0000313" key="1">
    <source>
        <dbReference type="EMBL" id="KAH8001343.1"/>
    </source>
</evidence>
<sequence length="121" mass="13296">MQSPEREALLKKRRLRHVGELSDIGEWMLDTTKGFLDTAQSEMSTLNRHMSTIADAVKGSTAAIESLVQFFTQQTRMTGQTSNLASCGHESGGCGGVLLRRLRALLAKRGKAAKPWQSEGY</sequence>
<name>A0ACB8F8M7_9SAUR</name>
<protein>
    <submittedName>
        <fullName evidence="1">Uncharacterized protein</fullName>
    </submittedName>
</protein>
<organism evidence="1 2">
    <name type="scientific">Sphaerodactylus townsendi</name>
    <dbReference type="NCBI Taxonomy" id="933632"/>
    <lineage>
        <taxon>Eukaryota</taxon>
        <taxon>Metazoa</taxon>
        <taxon>Chordata</taxon>
        <taxon>Craniata</taxon>
        <taxon>Vertebrata</taxon>
        <taxon>Euteleostomi</taxon>
        <taxon>Lepidosauria</taxon>
        <taxon>Squamata</taxon>
        <taxon>Bifurcata</taxon>
        <taxon>Gekkota</taxon>
        <taxon>Sphaerodactylidae</taxon>
        <taxon>Sphaerodactylus</taxon>
    </lineage>
</organism>
<comment type="caution">
    <text evidence="1">The sequence shown here is derived from an EMBL/GenBank/DDBJ whole genome shotgun (WGS) entry which is preliminary data.</text>
</comment>
<proteinExistence type="predicted"/>
<evidence type="ECO:0000313" key="2">
    <source>
        <dbReference type="Proteomes" id="UP000827872"/>
    </source>
</evidence>
<dbReference type="Proteomes" id="UP000827872">
    <property type="component" value="Linkage Group LG08"/>
</dbReference>
<accession>A0ACB8F8M7</accession>
<reference evidence="1" key="1">
    <citation type="submission" date="2021-08" db="EMBL/GenBank/DDBJ databases">
        <title>The first chromosome-level gecko genome reveals the dynamic sex chromosomes of Neotropical dwarf geckos (Sphaerodactylidae: Sphaerodactylus).</title>
        <authorList>
            <person name="Pinto B.J."/>
            <person name="Keating S.E."/>
            <person name="Gamble T."/>
        </authorList>
    </citation>
    <scope>NUCLEOTIDE SEQUENCE</scope>
    <source>
        <strain evidence="1">TG3544</strain>
    </source>
</reference>
<gene>
    <name evidence="1" type="ORF">K3G42_004621</name>
</gene>
<keyword evidence="2" id="KW-1185">Reference proteome</keyword>